<accession>D7GKQ1</accession>
<reference evidence="1" key="1">
    <citation type="journal article" date="2010" name="J. Bacteriol.">
        <title>A commensal gone bad: complete genome sequence of the prototypical enterotoxigenic Escherichia coli strain H10407.</title>
        <authorList>
            <person name="Crossman L.C."/>
            <person name="Chaudhuri R.R."/>
            <person name="Beatson S.A."/>
            <person name="Wells T.J."/>
            <person name="Desvaux M."/>
            <person name="Cunningham A.F."/>
            <person name="Petty N.K."/>
            <person name="Mahon V."/>
            <person name="Brinkley C."/>
            <person name="Hobman J.L."/>
            <person name="Savarino S.J."/>
            <person name="Turner S.M."/>
            <person name="Pallen M.J."/>
            <person name="Penn C.W."/>
            <person name="Parkhill J."/>
            <person name="Turner A.K."/>
            <person name="Johnson T.J."/>
            <person name="Thomson N.R."/>
            <person name="Smith S.G."/>
            <person name="Henderson I.R."/>
        </authorList>
    </citation>
    <scope>NUCLEOTIDE SEQUENCE [LARGE SCALE GENOMIC DNA]</scope>
    <source>
        <strain evidence="1">ETEC 1392/75</strain>
        <plasmid evidence="1">p746</plasmid>
    </source>
</reference>
<evidence type="ECO:0000313" key="1">
    <source>
        <dbReference type="EMBL" id="CBL93557.1"/>
    </source>
</evidence>
<dbReference type="InterPro" id="IPR047666">
    <property type="entry name" value="ANR_neg_reg"/>
</dbReference>
<dbReference type="EMBL" id="FN822748">
    <property type="protein sequence ID" value="CBL93557.1"/>
    <property type="molecule type" value="Genomic_DNA"/>
</dbReference>
<gene>
    <name evidence="1" type="ORF">ETEC1392/75_p746_052</name>
</gene>
<sequence>MVKESFHSLSQEAALAERKTDMISAFELWKQASLLCKVPDNIKWCIDRAMFCEAFINRNSKRKNQNI</sequence>
<dbReference type="NCBIfam" id="NF033650">
    <property type="entry name" value="ANR_neg_reg"/>
    <property type="match status" value="1"/>
</dbReference>
<proteinExistence type="predicted"/>
<name>D7GKQ1_ECOLX</name>
<dbReference type="AlphaFoldDB" id="D7GKQ1"/>
<keyword evidence="1" id="KW-0614">Plasmid</keyword>
<geneLocation type="plasmid" evidence="1">
    <name>p746</name>
</geneLocation>
<reference evidence="1" key="2">
    <citation type="submission" date="2010-04" db="EMBL/GenBank/DDBJ databases">
        <authorList>
            <person name="Aslett M.A."/>
        </authorList>
    </citation>
    <scope>NUCLEOTIDE SEQUENCE</scope>
    <source>
        <strain evidence="1">ETEC 1392/75</strain>
        <plasmid evidence="1">p746</plasmid>
    </source>
</reference>
<organism evidence="1">
    <name type="scientific">Escherichia coli ETEC 1392/75</name>
    <dbReference type="NCBI Taxonomy" id="762608"/>
    <lineage>
        <taxon>Bacteria</taxon>
        <taxon>Pseudomonadati</taxon>
        <taxon>Pseudomonadota</taxon>
        <taxon>Gammaproteobacteria</taxon>
        <taxon>Enterobacterales</taxon>
        <taxon>Enterobacteriaceae</taxon>
        <taxon>Escherichia</taxon>
    </lineage>
</organism>
<protein>
    <submittedName>
        <fullName evidence="1">Uncharacterized protein</fullName>
    </submittedName>
</protein>
<dbReference type="RefSeq" id="WP_013188517.1">
    <property type="nucleotide sequence ID" value="NC_014234.1"/>
</dbReference>